<dbReference type="Proteomes" id="UP000294562">
    <property type="component" value="Unassembled WGS sequence"/>
</dbReference>
<comment type="similarity">
    <text evidence="1 3">Belongs to the glutamate synthase family.</text>
</comment>
<evidence type="ECO:0000256" key="1">
    <source>
        <dbReference type="ARBA" id="ARBA00009716"/>
    </source>
</evidence>
<evidence type="ECO:0000256" key="3">
    <source>
        <dbReference type="PIRNR" id="PIRNR006429"/>
    </source>
</evidence>
<keyword evidence="2" id="KW-0560">Oxidoreductase</keyword>
<evidence type="ECO:0000313" key="7">
    <source>
        <dbReference type="Proteomes" id="UP000294562"/>
    </source>
</evidence>
<feature type="compositionally biased region" description="Low complexity" evidence="4">
    <location>
        <begin position="112"/>
        <end position="124"/>
    </location>
</feature>
<dbReference type="SUPFAM" id="SSF51395">
    <property type="entry name" value="FMN-linked oxidoreductases"/>
    <property type="match status" value="1"/>
</dbReference>
<evidence type="ECO:0000259" key="5">
    <source>
        <dbReference type="Pfam" id="PF01645"/>
    </source>
</evidence>
<feature type="region of interest" description="Disordered" evidence="4">
    <location>
        <begin position="111"/>
        <end position="136"/>
    </location>
</feature>
<comment type="caution">
    <text evidence="6">The sequence shown here is derived from an EMBL/GenBank/DDBJ whole genome shotgun (WGS) entry which is preliminary data.</text>
</comment>
<dbReference type="PIRSF" id="PIRSF006429">
    <property type="entry name" value="GOGAT_lg_2"/>
    <property type="match status" value="1"/>
</dbReference>
<dbReference type="RefSeq" id="WP_133343807.1">
    <property type="nucleotide sequence ID" value="NZ_SMZO01000044.1"/>
</dbReference>
<dbReference type="Pfam" id="PF01645">
    <property type="entry name" value="Glu_synthase"/>
    <property type="match status" value="1"/>
</dbReference>
<evidence type="ECO:0000256" key="2">
    <source>
        <dbReference type="ARBA" id="ARBA00023002"/>
    </source>
</evidence>
<evidence type="ECO:0000313" key="6">
    <source>
        <dbReference type="EMBL" id="TDL85467.1"/>
    </source>
</evidence>
<gene>
    <name evidence="6" type="ORF">E2L05_15555</name>
</gene>
<sequence>MKDHDTGTPRTEPRQSATFSNDINAEIRRAAATGIYDIRGGGAKRKVPHFDDLLFLGASISRYPLEGYREKCETAVTLGTRFASKPIELAIPITIAGMSFGSLSGPAKEALGRGASMAGTSTTTGDGGMTEEERGHSDKLVYQYLPSRYGMNPDDLRRADAIEIVVGQGAKPGGGGMLLGQKITERVAGMRDLPVGIDQRSACRHPDWTGPDDLEIKILELREITGWEKPIYIKIGGARPYYDTTLAVKAGADVVVLDGMQGGTAATQDVFIEHVGQPTLACIRPAVKALQDMGMHREVQLVVSGGIRTGADVAKALALGADAVSIGSAALIALGDNDPKWEKEYNALGTTAGAYDDWHEGRDPAGITTQDPELMARLDPIAAGRRLRNYLNVLTLEAQTIARACGKSHVHNLEPEDLCALTVEAAAMAGVPLAGTDWIPGRGGY</sequence>
<organism evidence="6 7">
    <name type="scientific">Meridianimarinicoccus aquatilis</name>
    <dbReference type="NCBI Taxonomy" id="2552766"/>
    <lineage>
        <taxon>Bacteria</taxon>
        <taxon>Pseudomonadati</taxon>
        <taxon>Pseudomonadota</taxon>
        <taxon>Alphaproteobacteria</taxon>
        <taxon>Rhodobacterales</taxon>
        <taxon>Paracoccaceae</taxon>
        <taxon>Meridianimarinicoccus</taxon>
    </lineage>
</organism>
<dbReference type="GO" id="GO:0006537">
    <property type="term" value="P:glutamate biosynthetic process"/>
    <property type="evidence" value="ECO:0007669"/>
    <property type="project" value="InterPro"/>
</dbReference>
<name>A0A4R6ANZ2_9RHOB</name>
<proteinExistence type="inferred from homology"/>
<feature type="domain" description="Glutamate synthase" evidence="5">
    <location>
        <begin position="80"/>
        <end position="335"/>
    </location>
</feature>
<dbReference type="CDD" id="cd02808">
    <property type="entry name" value="GltS_FMN"/>
    <property type="match status" value="1"/>
</dbReference>
<reference evidence="6 7" key="1">
    <citation type="submission" date="2019-03" db="EMBL/GenBank/DDBJ databases">
        <title>Rhodobacteraceae bacterium SM1902, a new member of the family Rhodobacteraceae isolated from Yantai.</title>
        <authorList>
            <person name="Sun Y."/>
        </authorList>
    </citation>
    <scope>NUCLEOTIDE SEQUENCE [LARGE SCALE GENOMIC DNA]</scope>
    <source>
        <strain evidence="6 7">SM1902</strain>
    </source>
</reference>
<accession>A0A4R6ANZ2</accession>
<keyword evidence="7" id="KW-1185">Reference proteome</keyword>
<dbReference type="GO" id="GO:0015930">
    <property type="term" value="F:glutamate synthase activity"/>
    <property type="evidence" value="ECO:0007669"/>
    <property type="project" value="InterPro"/>
</dbReference>
<dbReference type="InterPro" id="IPR024188">
    <property type="entry name" value="GltB"/>
</dbReference>
<dbReference type="PANTHER" id="PTHR43819:SF1">
    <property type="entry name" value="ARCHAEAL-TYPE GLUTAMATE SYNTHASE [NADPH]"/>
    <property type="match status" value="1"/>
</dbReference>
<dbReference type="AlphaFoldDB" id="A0A4R6ANZ2"/>
<dbReference type="OrthoDB" id="9795032at2"/>
<protein>
    <submittedName>
        <fullName evidence="6">FMN-binding glutamate synthase family protein</fullName>
    </submittedName>
</protein>
<dbReference type="Gene3D" id="3.20.20.70">
    <property type="entry name" value="Aldolase class I"/>
    <property type="match status" value="1"/>
</dbReference>
<dbReference type="PANTHER" id="PTHR43819">
    <property type="entry name" value="ARCHAEAL-TYPE GLUTAMATE SYNTHASE [NADPH]"/>
    <property type="match status" value="1"/>
</dbReference>
<dbReference type="PIRSF" id="PIRSF500061">
    <property type="entry name" value="GOGAT_lg2_archl"/>
    <property type="match status" value="1"/>
</dbReference>
<dbReference type="EMBL" id="SMZO01000044">
    <property type="protein sequence ID" value="TDL85467.1"/>
    <property type="molecule type" value="Genomic_DNA"/>
</dbReference>
<evidence type="ECO:0000256" key="4">
    <source>
        <dbReference type="SAM" id="MobiDB-lite"/>
    </source>
</evidence>
<dbReference type="InterPro" id="IPR013785">
    <property type="entry name" value="Aldolase_TIM"/>
</dbReference>
<dbReference type="InterPro" id="IPR002932">
    <property type="entry name" value="Glu_synthdom"/>
</dbReference>
<dbReference type="InterPro" id="IPR043578">
    <property type="entry name" value="GltB_archl_type"/>
</dbReference>